<dbReference type="STRING" id="63057.A0A2P5EZA6"/>
<dbReference type="FunFam" id="3.80.10.10:FF:000111">
    <property type="entry name" value="LRR receptor-like serine/threonine-protein kinase ERECTA"/>
    <property type="match status" value="1"/>
</dbReference>
<dbReference type="InterPro" id="IPR001611">
    <property type="entry name" value="Leu-rich_rpt"/>
</dbReference>
<comment type="similarity">
    <text evidence="2">Belongs to the RLP family.</text>
</comment>
<evidence type="ECO:0000256" key="10">
    <source>
        <dbReference type="ARBA" id="ARBA00023180"/>
    </source>
</evidence>
<dbReference type="EMBL" id="JXTC01000079">
    <property type="protein sequence ID" value="PON90869.1"/>
    <property type="molecule type" value="Genomic_DNA"/>
</dbReference>
<protein>
    <submittedName>
        <fullName evidence="11">LRR domain containing protein</fullName>
    </submittedName>
</protein>
<dbReference type="PANTHER" id="PTHR48063:SF112">
    <property type="entry name" value="RECEPTOR LIKE PROTEIN 30-LIKE"/>
    <property type="match status" value="1"/>
</dbReference>
<comment type="subcellular location">
    <subcellularLocation>
        <location evidence="1">Membrane</location>
        <topology evidence="1">Single-pass type I membrane protein</topology>
    </subcellularLocation>
</comment>
<evidence type="ECO:0000313" key="11">
    <source>
        <dbReference type="EMBL" id="PON90869.1"/>
    </source>
</evidence>
<gene>
    <name evidence="11" type="ORF">TorRG33x02_132750</name>
</gene>
<evidence type="ECO:0000256" key="7">
    <source>
        <dbReference type="ARBA" id="ARBA00022989"/>
    </source>
</evidence>
<keyword evidence="8" id="KW-0472">Membrane</keyword>
<organism evidence="11 12">
    <name type="scientific">Trema orientale</name>
    <name type="common">Charcoal tree</name>
    <name type="synonym">Celtis orientalis</name>
    <dbReference type="NCBI Taxonomy" id="63057"/>
    <lineage>
        <taxon>Eukaryota</taxon>
        <taxon>Viridiplantae</taxon>
        <taxon>Streptophyta</taxon>
        <taxon>Embryophyta</taxon>
        <taxon>Tracheophyta</taxon>
        <taxon>Spermatophyta</taxon>
        <taxon>Magnoliopsida</taxon>
        <taxon>eudicotyledons</taxon>
        <taxon>Gunneridae</taxon>
        <taxon>Pentapetalae</taxon>
        <taxon>rosids</taxon>
        <taxon>fabids</taxon>
        <taxon>Rosales</taxon>
        <taxon>Cannabaceae</taxon>
        <taxon>Trema</taxon>
    </lineage>
</organism>
<evidence type="ECO:0000256" key="6">
    <source>
        <dbReference type="ARBA" id="ARBA00022737"/>
    </source>
</evidence>
<keyword evidence="4" id="KW-0812">Transmembrane</keyword>
<dbReference type="SUPFAM" id="SSF52058">
    <property type="entry name" value="L domain-like"/>
    <property type="match status" value="1"/>
</dbReference>
<evidence type="ECO:0000313" key="12">
    <source>
        <dbReference type="Proteomes" id="UP000237000"/>
    </source>
</evidence>
<dbReference type="Gene3D" id="3.80.10.10">
    <property type="entry name" value="Ribonuclease Inhibitor"/>
    <property type="match status" value="1"/>
</dbReference>
<evidence type="ECO:0000256" key="2">
    <source>
        <dbReference type="ARBA" id="ARBA00009592"/>
    </source>
</evidence>
<dbReference type="PROSITE" id="PS51450">
    <property type="entry name" value="LRR"/>
    <property type="match status" value="1"/>
</dbReference>
<dbReference type="AlphaFoldDB" id="A0A2P5EZA6"/>
<keyword evidence="10" id="KW-0325">Glycoprotein</keyword>
<evidence type="ECO:0000256" key="1">
    <source>
        <dbReference type="ARBA" id="ARBA00004479"/>
    </source>
</evidence>
<dbReference type="InterPro" id="IPR046956">
    <property type="entry name" value="RLP23-like"/>
</dbReference>
<keyword evidence="3" id="KW-0433">Leucine-rich repeat</keyword>
<name>A0A2P5EZA6_TREOI</name>
<reference evidence="12" key="1">
    <citation type="submission" date="2016-06" db="EMBL/GenBank/DDBJ databases">
        <title>Parallel loss of symbiosis genes in relatives of nitrogen-fixing non-legume Parasponia.</title>
        <authorList>
            <person name="Van Velzen R."/>
            <person name="Holmer R."/>
            <person name="Bu F."/>
            <person name="Rutten L."/>
            <person name="Van Zeijl A."/>
            <person name="Liu W."/>
            <person name="Santuari L."/>
            <person name="Cao Q."/>
            <person name="Sharma T."/>
            <person name="Shen D."/>
            <person name="Roswanjaya Y."/>
            <person name="Wardhani T."/>
            <person name="Kalhor M.S."/>
            <person name="Jansen J."/>
            <person name="Van den Hoogen J."/>
            <person name="Gungor B."/>
            <person name="Hartog M."/>
            <person name="Hontelez J."/>
            <person name="Verver J."/>
            <person name="Yang W.-C."/>
            <person name="Schijlen E."/>
            <person name="Repin R."/>
            <person name="Schilthuizen M."/>
            <person name="Schranz E."/>
            <person name="Heidstra R."/>
            <person name="Miyata K."/>
            <person name="Fedorova E."/>
            <person name="Kohlen W."/>
            <person name="Bisseling T."/>
            <person name="Smit S."/>
            <person name="Geurts R."/>
        </authorList>
    </citation>
    <scope>NUCLEOTIDE SEQUENCE [LARGE SCALE GENOMIC DNA]</scope>
    <source>
        <strain evidence="12">cv. RG33-2</strain>
    </source>
</reference>
<dbReference type="InterPro" id="IPR032675">
    <property type="entry name" value="LRR_dom_sf"/>
</dbReference>
<dbReference type="PRINTS" id="PR00019">
    <property type="entry name" value="LEURICHRPT"/>
</dbReference>
<keyword evidence="9" id="KW-0675">Receptor</keyword>
<accession>A0A2P5EZA6</accession>
<dbReference type="Pfam" id="PF00560">
    <property type="entry name" value="LRR_1"/>
    <property type="match status" value="4"/>
</dbReference>
<dbReference type="OrthoDB" id="1060944at2759"/>
<keyword evidence="6" id="KW-0677">Repeat</keyword>
<evidence type="ECO:0000256" key="4">
    <source>
        <dbReference type="ARBA" id="ARBA00022692"/>
    </source>
</evidence>
<dbReference type="Proteomes" id="UP000237000">
    <property type="component" value="Unassembled WGS sequence"/>
</dbReference>
<proteinExistence type="inferred from homology"/>
<dbReference type="GO" id="GO:0016020">
    <property type="term" value="C:membrane"/>
    <property type="evidence" value="ECO:0007669"/>
    <property type="project" value="UniProtKB-SubCell"/>
</dbReference>
<sequence length="385" mass="41767">MTYVDLTKALDLIQVLSTLPSLLHLSLDNCGIQNIHFPRSPLNSTFPASIQFLSLAVNMLAGSIPNSPRNMTATFNSYNTTVPFWLGNLKSLVYLNLAMNDFDHIEGGLLSMLNNACSLKSLHLSSNRFRGGIPRCFGMLTGMTTTQNNVAQEYMVLSPGPISTEEPAPGPVLGSISTEKPTLAPVLGPISAGEPMATSIIDNYDELRNGEKVRESTKGLDLEYTKMQLQLIDIMDLSRNMLDGVIPVELCRLSGLRGLNLSHNHLSGNIPNEIGELSLLESLDLSDNKLVGSIPPSMSNIASLSHLDLSQNSLSGKIPEGNQLQTLNDPSIYADNLQLCGDPLPEKCPGDDEQKVNGKESKLASKKRQYQNQCVVHAPLLSLSN</sequence>
<dbReference type="InParanoid" id="A0A2P5EZA6"/>
<keyword evidence="12" id="KW-1185">Reference proteome</keyword>
<evidence type="ECO:0000256" key="9">
    <source>
        <dbReference type="ARBA" id="ARBA00023170"/>
    </source>
</evidence>
<evidence type="ECO:0000256" key="8">
    <source>
        <dbReference type="ARBA" id="ARBA00023136"/>
    </source>
</evidence>
<evidence type="ECO:0000256" key="3">
    <source>
        <dbReference type="ARBA" id="ARBA00022614"/>
    </source>
</evidence>
<keyword evidence="5" id="KW-0732">Signal</keyword>
<evidence type="ECO:0000256" key="5">
    <source>
        <dbReference type="ARBA" id="ARBA00022729"/>
    </source>
</evidence>
<keyword evidence="7" id="KW-1133">Transmembrane helix</keyword>
<dbReference type="PANTHER" id="PTHR48063">
    <property type="entry name" value="LRR RECEPTOR-LIKE KINASE"/>
    <property type="match status" value="1"/>
</dbReference>
<comment type="caution">
    <text evidence="11">The sequence shown here is derived from an EMBL/GenBank/DDBJ whole genome shotgun (WGS) entry which is preliminary data.</text>
</comment>